<dbReference type="AlphaFoldDB" id="A0A3A4NF87"/>
<feature type="transmembrane region" description="Helical" evidence="1">
    <location>
        <begin position="163"/>
        <end position="192"/>
    </location>
</feature>
<feature type="transmembrane region" description="Helical" evidence="1">
    <location>
        <begin position="111"/>
        <end position="134"/>
    </location>
</feature>
<dbReference type="Proteomes" id="UP000265882">
    <property type="component" value="Unassembled WGS sequence"/>
</dbReference>
<protein>
    <recommendedName>
        <fullName evidence="4">Glycosyltransferase RgtA/B/C/D-like domain-containing protein</fullName>
    </recommendedName>
</protein>
<feature type="transmembrane region" description="Helical" evidence="1">
    <location>
        <begin position="140"/>
        <end position="156"/>
    </location>
</feature>
<feature type="transmembrane region" description="Helical" evidence="1">
    <location>
        <begin position="280"/>
        <end position="300"/>
    </location>
</feature>
<keyword evidence="1" id="KW-1133">Transmembrane helix</keyword>
<feature type="transmembrane region" description="Helical" evidence="1">
    <location>
        <begin position="305"/>
        <end position="325"/>
    </location>
</feature>
<feature type="transmembrane region" description="Helical" evidence="1">
    <location>
        <begin position="212"/>
        <end position="230"/>
    </location>
</feature>
<evidence type="ECO:0008006" key="4">
    <source>
        <dbReference type="Google" id="ProtNLM"/>
    </source>
</evidence>
<keyword evidence="1" id="KW-0812">Transmembrane</keyword>
<feature type="transmembrane region" description="Helical" evidence="1">
    <location>
        <begin position="331"/>
        <end position="350"/>
    </location>
</feature>
<sequence length="548" mass="61140">MRKRAHIFIILLLIILVFCLFRKTTSHNFNSDDYLVLYHASQTGYTPADALKEFTRPSWGLYYRPAITLFFDLLESRFKLEPAKYHLVSLLCYSVLCIQVYMLGFLLSKKMLVAGGAAIIFMTMTVHAQAIFWISSLNGVVENIFSLAALIVFIRWRQKPNTWLYAGSLGLFVFALFLKESAVALPIILILYDSLLGGTFTFRQAAKRSAKSTWPFVLLGMLFVILRGIIMKQANLPPSLTSFQIATSLLGLWHALLMTFSPIDWALAVNWFNKGQAAGMFFYVLAGVALVAVAGVPLLLRRYTAVFLIGWILAGAIPVVALGLVPSERHVVFSSAGGAVLIAIVFWKFADRLSRRSVAASTAILAFLVLAFSATSFSYLNERRVTWKTASDAAARLVWRTTAAYPAPAPDTTFFFLNVPDTYDGAFIFRFDNLSYALRLAYNDPSLRAVRIILPDQVTPGMLANPAYAYFRISAMGGNVYLGQSAQAVSAPEYVPLLGLPYLRPNISYISNWSEYRNSPFLVYRPGHLIPETPEHLKVILQGLYSLN</sequence>
<evidence type="ECO:0000256" key="1">
    <source>
        <dbReference type="SAM" id="Phobius"/>
    </source>
</evidence>
<keyword evidence="1" id="KW-0472">Membrane</keyword>
<evidence type="ECO:0000313" key="2">
    <source>
        <dbReference type="EMBL" id="RJP15560.1"/>
    </source>
</evidence>
<gene>
    <name evidence="2" type="ORF">C4520_20075</name>
</gene>
<dbReference type="EMBL" id="QZKU01000134">
    <property type="protein sequence ID" value="RJP15560.1"/>
    <property type="molecule type" value="Genomic_DNA"/>
</dbReference>
<feature type="transmembrane region" description="Helical" evidence="1">
    <location>
        <begin position="85"/>
        <end position="104"/>
    </location>
</feature>
<evidence type="ECO:0000313" key="3">
    <source>
        <dbReference type="Proteomes" id="UP000265882"/>
    </source>
</evidence>
<reference evidence="2 3" key="1">
    <citation type="journal article" date="2017" name="ISME J.">
        <title>Energy and carbon metabolisms in a deep terrestrial subsurface fluid microbial community.</title>
        <authorList>
            <person name="Momper L."/>
            <person name="Jungbluth S.P."/>
            <person name="Lee M.D."/>
            <person name="Amend J.P."/>
        </authorList>
    </citation>
    <scope>NUCLEOTIDE SEQUENCE [LARGE SCALE GENOMIC DNA]</scope>
    <source>
        <strain evidence="2">SURF_5</strain>
    </source>
</reference>
<comment type="caution">
    <text evidence="2">The sequence shown here is derived from an EMBL/GenBank/DDBJ whole genome shotgun (WGS) entry which is preliminary data.</text>
</comment>
<feature type="transmembrane region" description="Helical" evidence="1">
    <location>
        <begin position="357"/>
        <end position="380"/>
    </location>
</feature>
<proteinExistence type="predicted"/>
<name>A0A3A4NF87_ABYX5</name>
<organism evidence="2 3">
    <name type="scientific">Abyssobacteria bacterium (strain SURF_5)</name>
    <dbReference type="NCBI Taxonomy" id="2093360"/>
    <lineage>
        <taxon>Bacteria</taxon>
        <taxon>Pseudomonadati</taxon>
        <taxon>Candidatus Hydrogenedentota</taxon>
        <taxon>Candidatus Abyssobacteria</taxon>
    </lineage>
</organism>
<accession>A0A3A4NF87</accession>